<dbReference type="AlphaFoldDB" id="A0A4C1XS03"/>
<organism evidence="1 2">
    <name type="scientific">Eumeta variegata</name>
    <name type="common">Bagworm moth</name>
    <name type="synonym">Eumeta japonica</name>
    <dbReference type="NCBI Taxonomy" id="151549"/>
    <lineage>
        <taxon>Eukaryota</taxon>
        <taxon>Metazoa</taxon>
        <taxon>Ecdysozoa</taxon>
        <taxon>Arthropoda</taxon>
        <taxon>Hexapoda</taxon>
        <taxon>Insecta</taxon>
        <taxon>Pterygota</taxon>
        <taxon>Neoptera</taxon>
        <taxon>Endopterygota</taxon>
        <taxon>Lepidoptera</taxon>
        <taxon>Glossata</taxon>
        <taxon>Ditrysia</taxon>
        <taxon>Tineoidea</taxon>
        <taxon>Psychidae</taxon>
        <taxon>Oiketicinae</taxon>
        <taxon>Eumeta</taxon>
    </lineage>
</organism>
<sequence length="84" mass="9483">MYYLVDTRSDVTIKFFFCRLVTLHDSVALSDRPVPTHAGLPKTDVLIFFPRYGAKTPRALAPPAGGAEFVFIRTFFPDRAHSHD</sequence>
<evidence type="ECO:0000313" key="1">
    <source>
        <dbReference type="EMBL" id="GBP65833.1"/>
    </source>
</evidence>
<accession>A0A4C1XS03</accession>
<name>A0A4C1XS03_EUMVA</name>
<reference evidence="1 2" key="1">
    <citation type="journal article" date="2019" name="Commun. Biol.">
        <title>The bagworm genome reveals a unique fibroin gene that provides high tensile strength.</title>
        <authorList>
            <person name="Kono N."/>
            <person name="Nakamura H."/>
            <person name="Ohtoshi R."/>
            <person name="Tomita M."/>
            <person name="Numata K."/>
            <person name="Arakawa K."/>
        </authorList>
    </citation>
    <scope>NUCLEOTIDE SEQUENCE [LARGE SCALE GENOMIC DNA]</scope>
</reference>
<proteinExistence type="predicted"/>
<evidence type="ECO:0000313" key="2">
    <source>
        <dbReference type="Proteomes" id="UP000299102"/>
    </source>
</evidence>
<gene>
    <name evidence="1" type="ORF">EVAR_85099_1</name>
</gene>
<protein>
    <submittedName>
        <fullName evidence="1">Uncharacterized protein</fullName>
    </submittedName>
</protein>
<dbReference type="EMBL" id="BGZK01000941">
    <property type="protein sequence ID" value="GBP65833.1"/>
    <property type="molecule type" value="Genomic_DNA"/>
</dbReference>
<keyword evidence="2" id="KW-1185">Reference proteome</keyword>
<comment type="caution">
    <text evidence="1">The sequence shown here is derived from an EMBL/GenBank/DDBJ whole genome shotgun (WGS) entry which is preliminary data.</text>
</comment>
<dbReference type="Proteomes" id="UP000299102">
    <property type="component" value="Unassembled WGS sequence"/>
</dbReference>